<sequence>IASGATGALLVSAVTARGRAGGPAPAADRPTRPRGVLGPATALLVAGTTGVLLGRVLVTAAREGQGAGDRLGDLVRDADGVVSHTVTVVLLDLRALDTLLEVAVLTAAVLAALALHRDGTLAHVPLHADPRPVVRGFAVLAVPLVLLLTGWFLVAGSSRPGGAFQSGAMLAGAALLLALTGRADLVPTGRLLRPAVVAGLATFLVVAGATRLLVGTWLRVEAPWGGWVVLGLEAGLVLSIGVGLTALVLAARPDSPADAPRAGASGRRGADS</sequence>
<dbReference type="AlphaFoldDB" id="A0A3M2IV66"/>
<keyword evidence="5 7" id="KW-1133">Transmembrane helix</keyword>
<evidence type="ECO:0000256" key="1">
    <source>
        <dbReference type="ARBA" id="ARBA00004651"/>
    </source>
</evidence>
<dbReference type="InterPro" id="IPR050622">
    <property type="entry name" value="CPA3_antiporter_subunitB"/>
</dbReference>
<evidence type="ECO:0000313" key="10">
    <source>
        <dbReference type="Proteomes" id="UP000269289"/>
    </source>
</evidence>
<feature type="transmembrane region" description="Helical" evidence="7">
    <location>
        <begin position="136"/>
        <end position="156"/>
    </location>
</feature>
<protein>
    <recommendedName>
        <fullName evidence="8">Na+/H+ antiporter MnhB subunit-related protein domain-containing protein</fullName>
    </recommendedName>
</protein>
<dbReference type="OrthoDB" id="4962908at2"/>
<accession>A0A3M2IV66</accession>
<dbReference type="EMBL" id="RFFI01000169">
    <property type="protein sequence ID" value="RMI03560.1"/>
    <property type="molecule type" value="Genomic_DNA"/>
</dbReference>
<evidence type="ECO:0000256" key="6">
    <source>
        <dbReference type="ARBA" id="ARBA00023136"/>
    </source>
</evidence>
<evidence type="ECO:0000256" key="7">
    <source>
        <dbReference type="SAM" id="Phobius"/>
    </source>
</evidence>
<feature type="domain" description="Na+/H+ antiporter MnhB subunit-related protein" evidence="8">
    <location>
        <begin position="135"/>
        <end position="249"/>
    </location>
</feature>
<keyword evidence="4 7" id="KW-0812">Transmembrane</keyword>
<organism evidence="9 10">
    <name type="scientific">Cellulomonas triticagri</name>
    <dbReference type="NCBI Taxonomy" id="2483352"/>
    <lineage>
        <taxon>Bacteria</taxon>
        <taxon>Bacillati</taxon>
        <taxon>Actinomycetota</taxon>
        <taxon>Actinomycetes</taxon>
        <taxon>Micrococcales</taxon>
        <taxon>Cellulomonadaceae</taxon>
        <taxon>Cellulomonas</taxon>
    </lineage>
</organism>
<evidence type="ECO:0000256" key="3">
    <source>
        <dbReference type="ARBA" id="ARBA00022475"/>
    </source>
</evidence>
<feature type="transmembrane region" description="Helical" evidence="7">
    <location>
        <begin position="226"/>
        <end position="251"/>
    </location>
</feature>
<proteinExistence type="inferred from homology"/>
<comment type="subcellular location">
    <subcellularLocation>
        <location evidence="1">Cell membrane</location>
        <topology evidence="1">Multi-pass membrane protein</topology>
    </subcellularLocation>
</comment>
<evidence type="ECO:0000313" key="9">
    <source>
        <dbReference type="EMBL" id="RMI03560.1"/>
    </source>
</evidence>
<comment type="caution">
    <text evidence="9">The sequence shown here is derived from an EMBL/GenBank/DDBJ whole genome shotgun (WGS) entry which is preliminary data.</text>
</comment>
<dbReference type="RefSeq" id="WP_122151198.1">
    <property type="nucleotide sequence ID" value="NZ_RFFI01000169.1"/>
</dbReference>
<reference evidence="9 10" key="1">
    <citation type="submission" date="2018-10" db="EMBL/GenBank/DDBJ databases">
        <title>Isolation, diversity and antifungal activity of actinobacteria from wheat.</title>
        <authorList>
            <person name="Han C."/>
        </authorList>
    </citation>
    <scope>NUCLEOTIDE SEQUENCE [LARGE SCALE GENOMIC DNA]</scope>
    <source>
        <strain evidence="9 10">NEAU-YY56</strain>
    </source>
</reference>
<evidence type="ECO:0000256" key="2">
    <source>
        <dbReference type="ARBA" id="ARBA00009425"/>
    </source>
</evidence>
<dbReference type="Pfam" id="PF04039">
    <property type="entry name" value="MnhB"/>
    <property type="match status" value="1"/>
</dbReference>
<evidence type="ECO:0000256" key="5">
    <source>
        <dbReference type="ARBA" id="ARBA00022989"/>
    </source>
</evidence>
<keyword evidence="3" id="KW-1003">Cell membrane</keyword>
<dbReference type="PANTHER" id="PTHR33932:SF4">
    <property type="entry name" value="NA(+)_H(+) ANTIPORTER SUBUNIT B"/>
    <property type="match status" value="1"/>
</dbReference>
<feature type="non-terminal residue" evidence="9">
    <location>
        <position position="1"/>
    </location>
</feature>
<keyword evidence="10" id="KW-1185">Reference proteome</keyword>
<feature type="transmembrane region" description="Helical" evidence="7">
    <location>
        <begin position="191"/>
        <end position="214"/>
    </location>
</feature>
<feature type="transmembrane region" description="Helical" evidence="7">
    <location>
        <begin position="162"/>
        <end position="179"/>
    </location>
</feature>
<evidence type="ECO:0000256" key="4">
    <source>
        <dbReference type="ARBA" id="ARBA00022692"/>
    </source>
</evidence>
<keyword evidence="6 7" id="KW-0472">Membrane</keyword>
<evidence type="ECO:0000259" key="8">
    <source>
        <dbReference type="Pfam" id="PF04039"/>
    </source>
</evidence>
<name>A0A3M2IV66_9CELL</name>
<gene>
    <name evidence="9" type="ORF">EBM89_19160</name>
</gene>
<dbReference type="Proteomes" id="UP000269289">
    <property type="component" value="Unassembled WGS sequence"/>
</dbReference>
<dbReference type="GO" id="GO:0005886">
    <property type="term" value="C:plasma membrane"/>
    <property type="evidence" value="ECO:0007669"/>
    <property type="project" value="UniProtKB-SubCell"/>
</dbReference>
<dbReference type="InterPro" id="IPR007182">
    <property type="entry name" value="MnhB"/>
</dbReference>
<dbReference type="PANTHER" id="PTHR33932">
    <property type="entry name" value="NA(+)/H(+) ANTIPORTER SUBUNIT B"/>
    <property type="match status" value="1"/>
</dbReference>
<feature type="transmembrane region" description="Helical" evidence="7">
    <location>
        <begin position="98"/>
        <end position="115"/>
    </location>
</feature>
<comment type="similarity">
    <text evidence="2">Belongs to the CPA3 antiporters (TC 2.A.63) subunit B family.</text>
</comment>